<evidence type="ECO:0000256" key="1">
    <source>
        <dbReference type="ARBA" id="ARBA00022490"/>
    </source>
</evidence>
<dbReference type="GO" id="GO:0005840">
    <property type="term" value="C:ribosome"/>
    <property type="evidence" value="ECO:0007669"/>
    <property type="project" value="UniProtKB-KW"/>
</dbReference>
<evidence type="ECO:0000313" key="4">
    <source>
        <dbReference type="EMBL" id="ELW71901.1"/>
    </source>
</evidence>
<dbReference type="AlphaFoldDB" id="L9LAB6"/>
<dbReference type="GO" id="GO:1990904">
    <property type="term" value="C:ribonucleoprotein complex"/>
    <property type="evidence" value="ECO:0007669"/>
    <property type="project" value="UniProtKB-KW"/>
</dbReference>
<reference evidence="5" key="2">
    <citation type="journal article" date="2013" name="Nat. Commun.">
        <title>Genome of the Chinese tree shrew.</title>
        <authorList>
            <person name="Fan Y."/>
            <person name="Huang Z.Y."/>
            <person name="Cao C.C."/>
            <person name="Chen C.S."/>
            <person name="Chen Y.X."/>
            <person name="Fan D.D."/>
            <person name="He J."/>
            <person name="Hou H.L."/>
            <person name="Hu L."/>
            <person name="Hu X.T."/>
            <person name="Jiang X.T."/>
            <person name="Lai R."/>
            <person name="Lang Y.S."/>
            <person name="Liang B."/>
            <person name="Liao S.G."/>
            <person name="Mu D."/>
            <person name="Ma Y.Y."/>
            <person name="Niu Y.Y."/>
            <person name="Sun X.Q."/>
            <person name="Xia J.Q."/>
            <person name="Xiao J."/>
            <person name="Xiong Z.Q."/>
            <person name="Xu L."/>
            <person name="Yang L."/>
            <person name="Zhang Y."/>
            <person name="Zhao W."/>
            <person name="Zhao X.D."/>
            <person name="Zheng Y.T."/>
            <person name="Zhou J.M."/>
            <person name="Zhu Y.B."/>
            <person name="Zhang G.J."/>
            <person name="Wang J."/>
            <person name="Yao Y.G."/>
        </authorList>
    </citation>
    <scope>NUCLEOTIDE SEQUENCE [LARGE SCALE GENOMIC DNA]</scope>
</reference>
<proteinExistence type="predicted"/>
<evidence type="ECO:0000256" key="2">
    <source>
        <dbReference type="ARBA" id="ARBA00022980"/>
    </source>
</evidence>
<accession>L9LAB6</accession>
<dbReference type="InterPro" id="IPR001593">
    <property type="entry name" value="Ribosomal_eS1"/>
</dbReference>
<dbReference type="GO" id="GO:0003735">
    <property type="term" value="F:structural constituent of ribosome"/>
    <property type="evidence" value="ECO:0007669"/>
    <property type="project" value="InterPro"/>
</dbReference>
<dbReference type="EMBL" id="KB320452">
    <property type="protein sequence ID" value="ELW71901.1"/>
    <property type="molecule type" value="Genomic_DNA"/>
</dbReference>
<dbReference type="STRING" id="246437.L9LAB6"/>
<name>L9LAB6_TUPCH</name>
<keyword evidence="1" id="KW-0963">Cytoplasm</keyword>
<dbReference type="GO" id="GO:0006412">
    <property type="term" value="P:translation"/>
    <property type="evidence" value="ECO:0007669"/>
    <property type="project" value="InterPro"/>
</dbReference>
<sequence>MEIMTQEMQTNKIKEVVNKLIPDSIGKDTEKGCQSIQPLYDEFVRKAKVQKKPKFELGKLMELHGDGSAKAGDQTDAKQMLKSIKLMDMNHQSKNLFKVSDV</sequence>
<keyword evidence="3" id="KW-0687">Ribonucleoprotein</keyword>
<protein>
    <submittedName>
        <fullName evidence="4">40S ribosomal protein S3a</fullName>
    </submittedName>
</protein>
<keyword evidence="2 4" id="KW-0689">Ribosomal protein</keyword>
<evidence type="ECO:0000256" key="3">
    <source>
        <dbReference type="ARBA" id="ARBA00023274"/>
    </source>
</evidence>
<dbReference type="InParanoid" id="L9LAB6"/>
<keyword evidence="5" id="KW-1185">Reference proteome</keyword>
<evidence type="ECO:0000313" key="5">
    <source>
        <dbReference type="Proteomes" id="UP000011518"/>
    </source>
</evidence>
<organism evidence="4 5">
    <name type="scientific">Tupaia chinensis</name>
    <name type="common">Chinese tree shrew</name>
    <name type="synonym">Tupaia belangeri chinensis</name>
    <dbReference type="NCBI Taxonomy" id="246437"/>
    <lineage>
        <taxon>Eukaryota</taxon>
        <taxon>Metazoa</taxon>
        <taxon>Chordata</taxon>
        <taxon>Craniata</taxon>
        <taxon>Vertebrata</taxon>
        <taxon>Euteleostomi</taxon>
        <taxon>Mammalia</taxon>
        <taxon>Eutheria</taxon>
        <taxon>Euarchontoglires</taxon>
        <taxon>Scandentia</taxon>
        <taxon>Tupaiidae</taxon>
        <taxon>Tupaia</taxon>
    </lineage>
</organism>
<dbReference type="Proteomes" id="UP000011518">
    <property type="component" value="Unassembled WGS sequence"/>
</dbReference>
<reference evidence="5" key="1">
    <citation type="submission" date="2012-07" db="EMBL/GenBank/DDBJ databases">
        <title>Genome of the Chinese tree shrew, a rising model animal genetically related to primates.</title>
        <authorList>
            <person name="Zhang G."/>
            <person name="Fan Y."/>
            <person name="Yao Y."/>
            <person name="Huang Z."/>
        </authorList>
    </citation>
    <scope>NUCLEOTIDE SEQUENCE [LARGE SCALE GENOMIC DNA]</scope>
</reference>
<dbReference type="PANTHER" id="PTHR11830">
    <property type="entry name" value="40S RIBOSOMAL PROTEIN S3A"/>
    <property type="match status" value="1"/>
</dbReference>
<dbReference type="Pfam" id="PF01015">
    <property type="entry name" value="Ribosomal_S3Ae"/>
    <property type="match status" value="1"/>
</dbReference>
<gene>
    <name evidence="4" type="ORF">TREES_T100008392</name>
</gene>